<name>A0A426WYU1_ENSVE</name>
<proteinExistence type="predicted"/>
<sequence length="105" mass="11073">MASWNALALFPHPHYAASTIPTQAVATVVRRQSPLRPALLPILVATPCGLVVGVIPSGRRAANGRAHGRLLHMRASYSQSPPVQGAMAGCPLSSLHLLQKHSKNA</sequence>
<evidence type="ECO:0000313" key="1">
    <source>
        <dbReference type="EMBL" id="RRT32411.1"/>
    </source>
</evidence>
<comment type="caution">
    <text evidence="1">The sequence shown here is derived from an EMBL/GenBank/DDBJ whole genome shotgun (WGS) entry which is preliminary data.</text>
</comment>
<protein>
    <submittedName>
        <fullName evidence="1">Uncharacterized protein</fullName>
    </submittedName>
</protein>
<evidence type="ECO:0000313" key="2">
    <source>
        <dbReference type="Proteomes" id="UP000287651"/>
    </source>
</evidence>
<dbReference type="AlphaFoldDB" id="A0A426WYU1"/>
<organism evidence="1 2">
    <name type="scientific">Ensete ventricosum</name>
    <name type="common">Abyssinian banana</name>
    <name type="synonym">Musa ensete</name>
    <dbReference type="NCBI Taxonomy" id="4639"/>
    <lineage>
        <taxon>Eukaryota</taxon>
        <taxon>Viridiplantae</taxon>
        <taxon>Streptophyta</taxon>
        <taxon>Embryophyta</taxon>
        <taxon>Tracheophyta</taxon>
        <taxon>Spermatophyta</taxon>
        <taxon>Magnoliopsida</taxon>
        <taxon>Liliopsida</taxon>
        <taxon>Zingiberales</taxon>
        <taxon>Musaceae</taxon>
        <taxon>Ensete</taxon>
    </lineage>
</organism>
<dbReference type="Proteomes" id="UP000287651">
    <property type="component" value="Unassembled WGS sequence"/>
</dbReference>
<gene>
    <name evidence="1" type="ORF">B296_00055417</name>
</gene>
<accession>A0A426WYU1</accession>
<dbReference type="EMBL" id="AMZH03032188">
    <property type="protein sequence ID" value="RRT32411.1"/>
    <property type="molecule type" value="Genomic_DNA"/>
</dbReference>
<reference evidence="1 2" key="1">
    <citation type="journal article" date="2014" name="Agronomy (Basel)">
        <title>A Draft Genome Sequence for Ensete ventricosum, the Drought-Tolerant Tree Against Hunger.</title>
        <authorList>
            <person name="Harrison J."/>
            <person name="Moore K.A."/>
            <person name="Paszkiewicz K."/>
            <person name="Jones T."/>
            <person name="Grant M."/>
            <person name="Ambacheew D."/>
            <person name="Muzemil S."/>
            <person name="Studholme D.J."/>
        </authorList>
    </citation>
    <scope>NUCLEOTIDE SEQUENCE [LARGE SCALE GENOMIC DNA]</scope>
</reference>